<evidence type="ECO:0000313" key="5">
    <source>
        <dbReference type="WormBase" id="SRAE_X000237300"/>
    </source>
</evidence>
<dbReference type="PANTHER" id="PTHR19446">
    <property type="entry name" value="REVERSE TRANSCRIPTASES"/>
    <property type="match status" value="1"/>
</dbReference>
<name>A0A090KZJ7_STRRB</name>
<evidence type="ECO:0000313" key="2">
    <source>
        <dbReference type="EMBL" id="CEF60639.1"/>
    </source>
</evidence>
<dbReference type="WormBase" id="SRAE_X000237300">
    <property type="protein sequence ID" value="SRP12219"/>
    <property type="gene ID" value="WBGene00267958"/>
</dbReference>
<evidence type="ECO:0000313" key="4">
    <source>
        <dbReference type="WBParaSite" id="SRAE_X000237300.1"/>
    </source>
</evidence>
<dbReference type="InterPro" id="IPR043502">
    <property type="entry name" value="DNA/RNA_pol_sf"/>
</dbReference>
<reference evidence="3" key="2">
    <citation type="submission" date="2014-09" db="EMBL/GenBank/DDBJ databases">
        <authorList>
            <person name="Martin A.A."/>
        </authorList>
    </citation>
    <scope>NUCLEOTIDE SEQUENCE</scope>
    <source>
        <strain evidence="3">ED321</strain>
    </source>
</reference>
<dbReference type="OrthoDB" id="5873545at2759"/>
<dbReference type="RefSeq" id="XP_024499848.1">
    <property type="nucleotide sequence ID" value="XM_024645579.1"/>
</dbReference>
<evidence type="ECO:0000313" key="3">
    <source>
        <dbReference type="Proteomes" id="UP000035682"/>
    </source>
</evidence>
<dbReference type="CTD" id="36385452"/>
<dbReference type="AlphaFoldDB" id="A0A090KZJ7"/>
<dbReference type="GeneID" id="36385452"/>
<dbReference type="OMA" id="NDSCHIN"/>
<dbReference type="Proteomes" id="UP000035682">
    <property type="component" value="Unplaced"/>
</dbReference>
<reference evidence="2" key="1">
    <citation type="submission" date="2014-09" db="EMBL/GenBank/DDBJ databases">
        <authorList>
            <person name="Aslett A.Martin."/>
        </authorList>
    </citation>
    <scope>NUCLEOTIDE SEQUENCE</scope>
    <source>
        <strain evidence="2">ED321 Heterogonic</strain>
    </source>
</reference>
<protein>
    <submittedName>
        <fullName evidence="2 4">Reverse transcriptase domain-containing protein</fullName>
    </submittedName>
</protein>
<dbReference type="Pfam" id="PF00078">
    <property type="entry name" value="RVT_1"/>
    <property type="match status" value="1"/>
</dbReference>
<keyword evidence="2" id="KW-0808">Transferase</keyword>
<dbReference type="InterPro" id="IPR000477">
    <property type="entry name" value="RT_dom"/>
</dbReference>
<dbReference type="GO" id="GO:0003964">
    <property type="term" value="F:RNA-directed DNA polymerase activity"/>
    <property type="evidence" value="ECO:0007669"/>
    <property type="project" value="UniProtKB-KW"/>
</dbReference>
<organism evidence="2">
    <name type="scientific">Strongyloides ratti</name>
    <name type="common">Parasitic roundworm</name>
    <dbReference type="NCBI Taxonomy" id="34506"/>
    <lineage>
        <taxon>Eukaryota</taxon>
        <taxon>Metazoa</taxon>
        <taxon>Ecdysozoa</taxon>
        <taxon>Nematoda</taxon>
        <taxon>Chromadorea</taxon>
        <taxon>Rhabditida</taxon>
        <taxon>Tylenchina</taxon>
        <taxon>Panagrolaimomorpha</taxon>
        <taxon>Strongyloidoidea</taxon>
        <taxon>Strongyloididae</taxon>
        <taxon>Strongyloides</taxon>
    </lineage>
</organism>
<reference evidence="4" key="3">
    <citation type="submission" date="2020-12" db="UniProtKB">
        <authorList>
            <consortium name="WormBaseParasite"/>
        </authorList>
    </citation>
    <scope>IDENTIFICATION</scope>
</reference>
<gene>
    <name evidence="2 4 5" type="ORF">SRAE_X000237300</name>
</gene>
<keyword evidence="3" id="KW-1185">Reference proteome</keyword>
<evidence type="ECO:0000259" key="1">
    <source>
        <dbReference type="Pfam" id="PF00078"/>
    </source>
</evidence>
<keyword evidence="2" id="KW-0695">RNA-directed DNA polymerase</keyword>
<accession>A0A090KZJ7</accession>
<keyword evidence="2" id="KW-0548">Nucleotidyltransferase</keyword>
<sequence length="326" mass="37468">MTKLLIEFTKKPSLKTLRKNIIKINNNDLDNNVALNFFSKLYAPINNEEKLDINPILHEFLTSTKKELDKIDRIKIPTNEEITELIDRKANWKATGPDGIHSMWYKHFPVTKKVLTEWVKEIWLGNTKILKNSDSEGNMHLIFKEGDPSDPANYRLITCLIYKYKILTASIYEKLDPLLTDSLIFPVEQKALKRGCRGCTDALLKDASILINNRITNRQKNTNLHVTWIDFSKAFDSIDHRWQRKIINILSFLLTTINTLIKLTESWHSSIIVNKNSIGSFKISREVPQKDSLSPLLFCMSIAGIGFGLNKIDGFKSTLPITTNHQ</sequence>
<proteinExistence type="predicted"/>
<dbReference type="SUPFAM" id="SSF56672">
    <property type="entry name" value="DNA/RNA polymerases"/>
    <property type="match status" value="1"/>
</dbReference>
<dbReference type="EMBL" id="LN609400">
    <property type="protein sequence ID" value="CEF60639.1"/>
    <property type="molecule type" value="Genomic_DNA"/>
</dbReference>
<feature type="domain" description="Reverse transcriptase" evidence="1">
    <location>
        <begin position="151"/>
        <end position="310"/>
    </location>
</feature>
<dbReference type="WBParaSite" id="SRAE_X000237300.1">
    <property type="protein sequence ID" value="SRAE_X000237300.1"/>
    <property type="gene ID" value="WBGene00267958"/>
</dbReference>